<keyword evidence="2" id="KW-0067">ATP-binding</keyword>
<dbReference type="Pfam" id="PF01504">
    <property type="entry name" value="PIP5K"/>
    <property type="match status" value="1"/>
</dbReference>
<organism evidence="4 5">
    <name type="scientific">Nelumbo nucifera</name>
    <name type="common">Sacred lotus</name>
    <dbReference type="NCBI Taxonomy" id="4432"/>
    <lineage>
        <taxon>Eukaryota</taxon>
        <taxon>Viridiplantae</taxon>
        <taxon>Streptophyta</taxon>
        <taxon>Embryophyta</taxon>
        <taxon>Tracheophyta</taxon>
        <taxon>Spermatophyta</taxon>
        <taxon>Magnoliopsida</taxon>
        <taxon>Proteales</taxon>
        <taxon>Nelumbonaceae</taxon>
        <taxon>Nelumbo</taxon>
    </lineage>
</organism>
<feature type="domain" description="PIPK" evidence="3">
    <location>
        <begin position="1"/>
        <end position="378"/>
    </location>
</feature>
<dbReference type="InterPro" id="IPR023610">
    <property type="entry name" value="PInositol-4/5-P-5/4-kinase"/>
</dbReference>
<dbReference type="GO" id="GO:0005886">
    <property type="term" value="C:plasma membrane"/>
    <property type="evidence" value="ECO:0000318"/>
    <property type="project" value="GO_Central"/>
</dbReference>
<name>A0A1U7ZFA4_NELNU</name>
<evidence type="ECO:0000256" key="2">
    <source>
        <dbReference type="PROSITE-ProRule" id="PRU00781"/>
    </source>
</evidence>
<accession>A0A1U7ZFA4</accession>
<dbReference type="Gene3D" id="3.30.800.10">
    <property type="entry name" value="Phosphatidylinositol Phosphate Kinase II Beta"/>
    <property type="match status" value="1"/>
</dbReference>
<dbReference type="FunCoup" id="A0A1U7ZFA4">
    <property type="interactions" value="208"/>
</dbReference>
<dbReference type="PANTHER" id="PTHR23086:SF111">
    <property type="entry name" value="PHOSPHATIDYLINOSITOL 4-PHOSPHATE 5-KINASE 10"/>
    <property type="match status" value="1"/>
</dbReference>
<evidence type="ECO:0000256" key="1">
    <source>
        <dbReference type="ARBA" id="ARBA00012172"/>
    </source>
</evidence>
<dbReference type="Gene3D" id="3.30.810.10">
    <property type="entry name" value="2-Layer Sandwich"/>
    <property type="match status" value="1"/>
</dbReference>
<dbReference type="RefSeq" id="XP_010251567.2">
    <property type="nucleotide sequence ID" value="XM_010253265.2"/>
</dbReference>
<sequence length="398" mass="46301">MRLLQIDINDEGIRHFLRKYMTVPKMDFSPIDFRSTYSTWVRFPRTGLRCLSAGTVTDFEWKDYGPAVFRHLQELDNIDYDEYMLSICGYETLKSICSSGKNNKLLYLPHDGRFVIKPLRKSEMKVLLEMLPTYFHHVQRYGKTLLNKIYGLHVVRPDGGIKAYFSVMRNIFHSDLCIHKRFALKGSSQRRSCSRVVIDEATTFKDQDLDFVFYLDPSTRHQVLTQIKHDCEFLEAAGIMGYSFLLGLHVGTPCQDLEGSPTQKNSLLNEYSRTCEEQVSTPDNNYQQPHTHRPNNLGVEMPARAVRLQRNETHPKVNTRECYNVFLYFGIINTFQGYNVLKRIEHAYKSIQYDSRSISAVNPGVYSTRFQDFLCKVFPIDDSDFQAVQTKETRDDPL</sequence>
<dbReference type="EC" id="2.7.1.68" evidence="1"/>
<evidence type="ECO:0000259" key="3">
    <source>
        <dbReference type="PROSITE" id="PS51455"/>
    </source>
</evidence>
<dbReference type="PANTHER" id="PTHR23086">
    <property type="entry name" value="PHOSPHATIDYLINOSITOL-4-PHOSPHATE 5-KINASE"/>
    <property type="match status" value="1"/>
</dbReference>
<keyword evidence="2" id="KW-0547">Nucleotide-binding</keyword>
<dbReference type="SUPFAM" id="SSF56104">
    <property type="entry name" value="SAICAR synthase-like"/>
    <property type="match status" value="1"/>
</dbReference>
<gene>
    <name evidence="5" type="primary">LOC104593435</name>
</gene>
<dbReference type="PROSITE" id="PS51455">
    <property type="entry name" value="PIPK"/>
    <property type="match status" value="1"/>
</dbReference>
<dbReference type="InParanoid" id="A0A1U7ZFA4"/>
<dbReference type="Proteomes" id="UP000189703">
    <property type="component" value="Unplaced"/>
</dbReference>
<keyword evidence="2" id="KW-0808">Transferase</keyword>
<evidence type="ECO:0000313" key="5">
    <source>
        <dbReference type="RefSeq" id="XP_010251567.2"/>
    </source>
</evidence>
<protein>
    <recommendedName>
        <fullName evidence="1">1-phosphatidylinositol-4-phosphate 5-kinase</fullName>
        <ecNumber evidence="1">2.7.1.68</ecNumber>
    </recommendedName>
</protein>
<dbReference type="GO" id="GO:0046854">
    <property type="term" value="P:phosphatidylinositol phosphate biosynthetic process"/>
    <property type="evidence" value="ECO:0000318"/>
    <property type="project" value="GO_Central"/>
</dbReference>
<evidence type="ECO:0000313" key="4">
    <source>
        <dbReference type="Proteomes" id="UP000189703"/>
    </source>
</evidence>
<reference evidence="5" key="1">
    <citation type="submission" date="2025-08" db="UniProtKB">
        <authorList>
            <consortium name="RefSeq"/>
        </authorList>
    </citation>
    <scope>IDENTIFICATION</scope>
</reference>
<keyword evidence="4" id="KW-1185">Reference proteome</keyword>
<dbReference type="KEGG" id="nnu:104593435"/>
<dbReference type="OrthoDB" id="70770at2759"/>
<dbReference type="InterPro" id="IPR027483">
    <property type="entry name" value="PInositol-4-P-4/5-kinase_C_sf"/>
</dbReference>
<proteinExistence type="predicted"/>
<dbReference type="OMA" id="DYSPMCY"/>
<dbReference type="InterPro" id="IPR027484">
    <property type="entry name" value="PInositol-4-P-5-kinase_N"/>
</dbReference>
<dbReference type="SMART" id="SM00330">
    <property type="entry name" value="PIPKc"/>
    <property type="match status" value="1"/>
</dbReference>
<dbReference type="GeneID" id="104593435"/>
<dbReference type="eggNOG" id="KOG0229">
    <property type="taxonomic scope" value="Eukaryota"/>
</dbReference>
<dbReference type="GO" id="GO:0016308">
    <property type="term" value="F:1-phosphatidylinositol-4-phosphate 5-kinase activity"/>
    <property type="evidence" value="ECO:0000318"/>
    <property type="project" value="GO_Central"/>
</dbReference>
<dbReference type="GO" id="GO:0005524">
    <property type="term" value="F:ATP binding"/>
    <property type="evidence" value="ECO:0007669"/>
    <property type="project" value="UniProtKB-UniRule"/>
</dbReference>
<dbReference type="STRING" id="4432.A0A1U7ZFA4"/>
<dbReference type="InterPro" id="IPR002498">
    <property type="entry name" value="PInositol-4-P-4/5-kinase_core"/>
</dbReference>
<keyword evidence="2" id="KW-0418">Kinase</keyword>
<dbReference type="AlphaFoldDB" id="A0A1U7ZFA4"/>